<dbReference type="RefSeq" id="WP_031415273.1">
    <property type="nucleotide sequence ID" value="NZ_CP011076.1"/>
</dbReference>
<proteinExistence type="predicted"/>
<keyword evidence="2" id="KW-0378">Hydrolase</keyword>
<accession>A0A0F7EK17</accession>
<keyword evidence="2" id="KW-0614">Plasmid</keyword>
<dbReference type="InterPro" id="IPR012349">
    <property type="entry name" value="Split_barrel_FMN-bd"/>
</dbReference>
<feature type="domain" description="Pyridoxamine 5'-phosphate oxidase N-terminal" evidence="1">
    <location>
        <begin position="34"/>
        <end position="148"/>
    </location>
</feature>
<sequence>MKSFQHTIGSEEELLTMIGTPSPLAKNKVIPFIDAHCRSFLAKAPFLVLSTSNKEGLCDASPRGDHPGFVHVLDDHHLLIPERPGNRRVDSLRNILSNPYVGLLFVIPGLEETLRINGKAQIITDQELLEPMQVQGRVPQLAIAVEVMECFVHCAKAFKRSGLWQPTSWLPKENLPKPAVMLAEHAKFSPEDVVDLLHDSYTKRLY</sequence>
<evidence type="ECO:0000259" key="1">
    <source>
        <dbReference type="Pfam" id="PF01243"/>
    </source>
</evidence>
<dbReference type="Gene3D" id="2.30.110.10">
    <property type="entry name" value="Electron Transport, Fmn-binding Protein, Chain A"/>
    <property type="match status" value="1"/>
</dbReference>
<evidence type="ECO:0000313" key="2">
    <source>
        <dbReference type="EMBL" id="AKF96022.1"/>
    </source>
</evidence>
<dbReference type="SUPFAM" id="SSF50475">
    <property type="entry name" value="FMN-binding split barrel"/>
    <property type="match status" value="1"/>
</dbReference>
<dbReference type="InterPro" id="IPR011576">
    <property type="entry name" value="Pyridox_Oxase_N"/>
</dbReference>
<dbReference type="Pfam" id="PF01243">
    <property type="entry name" value="PNPOx_N"/>
    <property type="match status" value="1"/>
</dbReference>
<name>A0A0F7EK17_BRELA</name>
<dbReference type="InterPro" id="IPR024029">
    <property type="entry name" value="Pyridox_Oxase_FMN-dep"/>
</dbReference>
<dbReference type="AlphaFoldDB" id="A0A0F7EK17"/>
<dbReference type="PANTHER" id="PTHR42815:SF2">
    <property type="entry name" value="FAD-BINDING, PUTATIVE (AFU_ORTHOLOGUE AFUA_6G07600)-RELATED"/>
    <property type="match status" value="1"/>
</dbReference>
<dbReference type="NCBIfam" id="TIGR04025">
    <property type="entry name" value="PPOX_FMN_DR2398"/>
    <property type="match status" value="1"/>
</dbReference>
<dbReference type="GO" id="GO:0016787">
    <property type="term" value="F:hydrolase activity"/>
    <property type="evidence" value="ECO:0007669"/>
    <property type="project" value="UniProtKB-KW"/>
</dbReference>
<dbReference type="PANTHER" id="PTHR42815">
    <property type="entry name" value="FAD-BINDING, PUTATIVE (AFU_ORTHOLOGUE AFUA_6G07600)-RELATED"/>
    <property type="match status" value="1"/>
</dbReference>
<geneLocation type="plasmid" evidence="2">
    <name>unnamed2</name>
</geneLocation>
<gene>
    <name evidence="2" type="ORF">EX87_20900</name>
</gene>
<organism evidence="2">
    <name type="scientific">Brevibacillus laterosporus</name>
    <name type="common">Bacillus laterosporus</name>
    <dbReference type="NCBI Taxonomy" id="1465"/>
    <lineage>
        <taxon>Bacteria</taxon>
        <taxon>Bacillati</taxon>
        <taxon>Bacillota</taxon>
        <taxon>Bacilli</taxon>
        <taxon>Bacillales</taxon>
        <taxon>Paenibacillaceae</taxon>
        <taxon>Brevibacillus</taxon>
    </lineage>
</organism>
<reference evidence="2" key="1">
    <citation type="submission" date="2015-03" db="EMBL/GenBank/DDBJ databases">
        <title>MIGS Cultured Bacterial/Archaeal sample from Brevibacillus laterosporus.</title>
        <authorList>
            <person name="Zeng D."/>
            <person name="Zhu L."/>
            <person name="Dong G."/>
            <person name="Ye W."/>
            <person name="Ren D."/>
            <person name="Wu L."/>
            <person name="Xu J."/>
            <person name="Li G."/>
            <person name="Guo L."/>
        </authorList>
    </citation>
    <scope>NUCLEOTIDE SEQUENCE</scope>
    <source>
        <strain evidence="2">B9</strain>
        <plasmid evidence="2">unnamed2</plasmid>
    </source>
</reference>
<protein>
    <submittedName>
        <fullName evidence="2">Phosphohydrolase</fullName>
    </submittedName>
</protein>
<dbReference type="EMBL" id="CP011076">
    <property type="protein sequence ID" value="AKF96022.1"/>
    <property type="molecule type" value="Genomic_DNA"/>
</dbReference>